<reference evidence="10" key="1">
    <citation type="submission" date="2021-01" db="EMBL/GenBank/DDBJ databases">
        <authorList>
            <person name="Corre E."/>
            <person name="Pelletier E."/>
            <person name="Niang G."/>
            <person name="Scheremetjew M."/>
            <person name="Finn R."/>
            <person name="Kale V."/>
            <person name="Holt S."/>
            <person name="Cochrane G."/>
            <person name="Meng A."/>
            <person name="Brown T."/>
            <person name="Cohen L."/>
        </authorList>
    </citation>
    <scope>NUCLEOTIDE SEQUENCE</scope>
    <source>
        <strain evidence="10">CCMP722</strain>
    </source>
</reference>
<dbReference type="InterPro" id="IPR001594">
    <property type="entry name" value="Palmitoyltrfase_DHHC"/>
</dbReference>
<dbReference type="EC" id="2.3.1.225" evidence="8"/>
<evidence type="ECO:0000256" key="5">
    <source>
        <dbReference type="ARBA" id="ARBA00022989"/>
    </source>
</evidence>
<evidence type="ECO:0000313" key="10">
    <source>
        <dbReference type="EMBL" id="CAD8681167.1"/>
    </source>
</evidence>
<protein>
    <recommendedName>
        <fullName evidence="8">S-acyltransferase</fullName>
        <ecNumber evidence="8">2.3.1.225</ecNumber>
    </recommendedName>
    <alternativeName>
        <fullName evidence="8">Palmitoyltransferase</fullName>
    </alternativeName>
</protein>
<keyword evidence="4 8" id="KW-0812">Transmembrane</keyword>
<evidence type="ECO:0000256" key="6">
    <source>
        <dbReference type="ARBA" id="ARBA00023136"/>
    </source>
</evidence>
<feature type="transmembrane region" description="Helical" evidence="8">
    <location>
        <begin position="50"/>
        <end position="70"/>
    </location>
</feature>
<dbReference type="InterPro" id="IPR039859">
    <property type="entry name" value="PFA4/ZDH16/20/ERF2-like"/>
</dbReference>
<dbReference type="PANTHER" id="PTHR12246">
    <property type="entry name" value="PALMITOYLTRANSFERASE ZDHHC16"/>
    <property type="match status" value="1"/>
</dbReference>
<evidence type="ECO:0000259" key="9">
    <source>
        <dbReference type="Pfam" id="PF01529"/>
    </source>
</evidence>
<feature type="transmembrane region" description="Helical" evidence="8">
    <location>
        <begin position="150"/>
        <end position="174"/>
    </location>
</feature>
<dbReference type="Pfam" id="PF01529">
    <property type="entry name" value="DHHC"/>
    <property type="match status" value="1"/>
</dbReference>
<comment type="similarity">
    <text evidence="2 8">Belongs to the DHHC palmitoyltransferase family.</text>
</comment>
<keyword evidence="3 8" id="KW-0808">Transferase</keyword>
<feature type="domain" description="Palmitoyltransferase DHHC" evidence="9">
    <location>
        <begin position="104"/>
        <end position="233"/>
    </location>
</feature>
<feature type="transmembrane region" description="Helical" evidence="8">
    <location>
        <begin position="12"/>
        <end position="38"/>
    </location>
</feature>
<dbReference type="EMBL" id="HBFA01030436">
    <property type="protein sequence ID" value="CAD8681167.1"/>
    <property type="molecule type" value="Transcribed_RNA"/>
</dbReference>
<keyword evidence="7 8" id="KW-0012">Acyltransferase</keyword>
<name>A0A7S0RLF9_9CHLO</name>
<accession>A0A7S0RLF9</accession>
<comment type="subcellular location">
    <subcellularLocation>
        <location evidence="1">Membrane</location>
        <topology evidence="1">Multi-pass membrane protein</topology>
    </subcellularLocation>
</comment>
<evidence type="ECO:0000256" key="4">
    <source>
        <dbReference type="ARBA" id="ARBA00022692"/>
    </source>
</evidence>
<comment type="domain">
    <text evidence="8">The DHHC domain is required for palmitoyltransferase activity.</text>
</comment>
<keyword evidence="5 8" id="KW-1133">Transmembrane helix</keyword>
<keyword evidence="6 8" id="KW-0472">Membrane</keyword>
<dbReference type="GO" id="GO:0016020">
    <property type="term" value="C:membrane"/>
    <property type="evidence" value="ECO:0007669"/>
    <property type="project" value="UniProtKB-SubCell"/>
</dbReference>
<evidence type="ECO:0000256" key="8">
    <source>
        <dbReference type="RuleBase" id="RU079119"/>
    </source>
</evidence>
<dbReference type="AlphaFoldDB" id="A0A7S0RLF9"/>
<evidence type="ECO:0000256" key="7">
    <source>
        <dbReference type="ARBA" id="ARBA00023315"/>
    </source>
</evidence>
<evidence type="ECO:0000256" key="1">
    <source>
        <dbReference type="ARBA" id="ARBA00004141"/>
    </source>
</evidence>
<comment type="catalytic activity">
    <reaction evidence="8">
        <text>L-cysteinyl-[protein] + hexadecanoyl-CoA = S-hexadecanoyl-L-cysteinyl-[protein] + CoA</text>
        <dbReference type="Rhea" id="RHEA:36683"/>
        <dbReference type="Rhea" id="RHEA-COMP:10131"/>
        <dbReference type="Rhea" id="RHEA-COMP:11032"/>
        <dbReference type="ChEBI" id="CHEBI:29950"/>
        <dbReference type="ChEBI" id="CHEBI:57287"/>
        <dbReference type="ChEBI" id="CHEBI:57379"/>
        <dbReference type="ChEBI" id="CHEBI:74151"/>
        <dbReference type="EC" id="2.3.1.225"/>
    </reaction>
</comment>
<evidence type="ECO:0000256" key="3">
    <source>
        <dbReference type="ARBA" id="ARBA00022679"/>
    </source>
</evidence>
<dbReference type="PROSITE" id="PS50216">
    <property type="entry name" value="DHHC"/>
    <property type="match status" value="1"/>
</dbReference>
<proteinExistence type="inferred from homology"/>
<gene>
    <name evidence="10" type="ORF">POBO1169_LOCUS15353</name>
</gene>
<feature type="transmembrane region" description="Helical" evidence="8">
    <location>
        <begin position="194"/>
        <end position="222"/>
    </location>
</feature>
<organism evidence="10">
    <name type="scientific">Pyramimonas obovata</name>
    <dbReference type="NCBI Taxonomy" id="1411642"/>
    <lineage>
        <taxon>Eukaryota</taxon>
        <taxon>Viridiplantae</taxon>
        <taxon>Chlorophyta</taxon>
        <taxon>Pyramimonadophyceae</taxon>
        <taxon>Pyramimonadales</taxon>
        <taxon>Pyramimonadaceae</taxon>
        <taxon>Pyramimonas</taxon>
        <taxon>Pyramimonas incertae sedis</taxon>
    </lineage>
</organism>
<dbReference type="GO" id="GO:0019706">
    <property type="term" value="F:protein-cysteine S-palmitoyltransferase activity"/>
    <property type="evidence" value="ECO:0007669"/>
    <property type="project" value="UniProtKB-EC"/>
</dbReference>
<sequence length="308" mass="35244">MACNIFQHCRWLKMFGSLMVFVVVALVAITGYAMIFIAYWDKLGNEDHHYGIPIVGMFLILAIMMLWSYFATLLQDPGSVPAGWQPTSDPSQDTIRRAGAHPAGARWCKRCLKWKPERCHHCSVCGRCVLKMDHHCVWVVNCVGGKNYKFFLLFLFYTFIISVYSTVVLIPAFMEIFGYDNNDSDDKMNDSEEAFVFLAVVLDIAFAFSVAGFLAMHLTLVLSNTTTIEMYEKKRSSPWRYDLGRRKNFEQVFGETVWHWPLPMHFEDDKELLDVACGLSDGQTAALTTKEHQHDEKCGCKEDKLENA</sequence>
<evidence type="ECO:0000256" key="2">
    <source>
        <dbReference type="ARBA" id="ARBA00008574"/>
    </source>
</evidence>